<evidence type="ECO:0000313" key="8">
    <source>
        <dbReference type="EMBL" id="RKQ73150.1"/>
    </source>
</evidence>
<dbReference type="FunFam" id="3.40.50.300:FF:000011">
    <property type="entry name" value="Putative ABC transporter ATP-binding component"/>
    <property type="match status" value="1"/>
</dbReference>
<dbReference type="GO" id="GO:0016887">
    <property type="term" value="F:ATP hydrolysis activity"/>
    <property type="evidence" value="ECO:0007669"/>
    <property type="project" value="InterPro"/>
</dbReference>
<dbReference type="InterPro" id="IPR027417">
    <property type="entry name" value="P-loop_NTPase"/>
</dbReference>
<keyword evidence="6" id="KW-0175">Coiled coil</keyword>
<keyword evidence="2" id="KW-0547">Nucleotide-binding</keyword>
<dbReference type="InterPro" id="IPR050611">
    <property type="entry name" value="ABCF"/>
</dbReference>
<dbReference type="CDD" id="cd03221">
    <property type="entry name" value="ABCF_EF-3"/>
    <property type="match status" value="2"/>
</dbReference>
<organism evidence="8 9">
    <name type="scientific">Oceanibaculum indicum</name>
    <dbReference type="NCBI Taxonomy" id="526216"/>
    <lineage>
        <taxon>Bacteria</taxon>
        <taxon>Pseudomonadati</taxon>
        <taxon>Pseudomonadota</taxon>
        <taxon>Alphaproteobacteria</taxon>
        <taxon>Rhodospirillales</taxon>
        <taxon>Oceanibaculaceae</taxon>
        <taxon>Oceanibaculum</taxon>
    </lineage>
</organism>
<dbReference type="Pfam" id="PF12848">
    <property type="entry name" value="ABC_tran_Xtn"/>
    <property type="match status" value="1"/>
</dbReference>
<evidence type="ECO:0000256" key="6">
    <source>
        <dbReference type="SAM" id="Coils"/>
    </source>
</evidence>
<dbReference type="GO" id="GO:0005524">
    <property type="term" value="F:ATP binding"/>
    <property type="evidence" value="ECO:0007669"/>
    <property type="project" value="UniProtKB-KW"/>
</dbReference>
<dbReference type="Pfam" id="PF00005">
    <property type="entry name" value="ABC_tran"/>
    <property type="match status" value="2"/>
</dbReference>
<dbReference type="InterPro" id="IPR017871">
    <property type="entry name" value="ABC_transporter-like_CS"/>
</dbReference>
<evidence type="ECO:0000259" key="7">
    <source>
        <dbReference type="PROSITE" id="PS50893"/>
    </source>
</evidence>
<dbReference type="PANTHER" id="PTHR19211">
    <property type="entry name" value="ATP-BINDING TRANSPORT PROTEIN-RELATED"/>
    <property type="match status" value="1"/>
</dbReference>
<evidence type="ECO:0000256" key="3">
    <source>
        <dbReference type="ARBA" id="ARBA00022840"/>
    </source>
</evidence>
<dbReference type="RefSeq" id="WP_121217913.1">
    <property type="nucleotide sequence ID" value="NZ_RBIG01000001.1"/>
</dbReference>
<protein>
    <recommendedName>
        <fullName evidence="5">Probable ATP-binding protein YheS</fullName>
    </recommendedName>
</protein>
<name>A0A420WQ80_9PROT</name>
<dbReference type="AlphaFoldDB" id="A0A420WQ80"/>
<dbReference type="PROSITE" id="PS50893">
    <property type="entry name" value="ABC_TRANSPORTER_2"/>
    <property type="match status" value="2"/>
</dbReference>
<evidence type="ECO:0000256" key="1">
    <source>
        <dbReference type="ARBA" id="ARBA00022737"/>
    </source>
</evidence>
<dbReference type="InterPro" id="IPR003439">
    <property type="entry name" value="ABC_transporter-like_ATP-bd"/>
</dbReference>
<proteinExistence type="inferred from homology"/>
<dbReference type="SMART" id="SM00382">
    <property type="entry name" value="AAA"/>
    <property type="match status" value="2"/>
</dbReference>
<reference evidence="8 9" key="1">
    <citation type="submission" date="2018-10" db="EMBL/GenBank/DDBJ databases">
        <title>Comparative analysis of microorganisms from saline springs in Andes Mountain Range, Colombia.</title>
        <authorList>
            <person name="Rubin E."/>
        </authorList>
    </citation>
    <scope>NUCLEOTIDE SEQUENCE [LARGE SCALE GENOMIC DNA]</scope>
    <source>
        <strain evidence="8 9">USBA 36</strain>
    </source>
</reference>
<dbReference type="OrthoDB" id="9762369at2"/>
<comment type="similarity">
    <text evidence="4">Belongs to the ABC transporter superfamily. ABCF family. YheS subfamily.</text>
</comment>
<gene>
    <name evidence="8" type="ORF">BCL74_0927</name>
</gene>
<dbReference type="InterPro" id="IPR032781">
    <property type="entry name" value="ABC_tran_Xtn"/>
</dbReference>
<feature type="domain" description="ABC transporter" evidence="7">
    <location>
        <begin position="2"/>
        <end position="243"/>
    </location>
</feature>
<dbReference type="Gene3D" id="3.40.50.300">
    <property type="entry name" value="P-loop containing nucleotide triphosphate hydrolases"/>
    <property type="match status" value="2"/>
</dbReference>
<dbReference type="EMBL" id="RBIG01000001">
    <property type="protein sequence ID" value="RKQ73150.1"/>
    <property type="molecule type" value="Genomic_DNA"/>
</dbReference>
<dbReference type="PANTHER" id="PTHR19211:SF14">
    <property type="entry name" value="ATP-BINDING CASSETTE SUB-FAMILY F MEMBER 1"/>
    <property type="match status" value="1"/>
</dbReference>
<sequence>MLQIQNLTFRIAGRVLFDEATVAVPTGHKVGMVGRNGTGKSTLLKLITNDLQVDGGSIGFAGKPRIGKVAQEAPGGSTTPLQAVMAADTELTALRREELSATDPVRIAEIQHRLVDIGAHNAESRAASILAGLGFDSDAQNTPLDDFSGGWRMRVALAATLFTRPELLLLDEPTNHLDLEATLWLEGYLKHYPHTILLVSHDRDLLNRAVDGILHLEHAKLTYYRGTYDNFVRQRAEKLAQLDAQKRKIDAQRKHMQAFVDRFRYKASKARQAQSRIKAIEKLGSIVLPADDASVVFRFPEADELAPPLIAFDKVAVGYEVGKPILRNIDIRLDPDDRIGLLGANGNGKSTLAKLIAGRLQPMQGDQHRSAKLRVGFFAQHQIEDLDAGRTPYDHIKDLMPEARPEKVRQFLGSFGFSKNKADVSVSALSGGERARLTLAMMAVESPNLLILDEPTNHLDVEARDALIQALNEFAGAVVIISHDPHLLELTADRLLLVADGRVTPFDGDMDDYRKLILGQAREAREEAAGADPKADMTAEERREARRNAAAHRKNLAPLRKRAQAAEQLLQRLNDEHQRITAALAKPSIYDGPKEKLAELLRVQGELEKRIAETEADWLEAESALEEAS</sequence>
<dbReference type="SUPFAM" id="SSF52540">
    <property type="entry name" value="P-loop containing nucleoside triphosphate hydrolases"/>
    <property type="match status" value="2"/>
</dbReference>
<keyword evidence="3 8" id="KW-0067">ATP-binding</keyword>
<dbReference type="FunFam" id="3.40.50.300:FF:002053">
    <property type="entry name" value="ABC transporter ATP-binding protein"/>
    <property type="match status" value="1"/>
</dbReference>
<evidence type="ECO:0000256" key="2">
    <source>
        <dbReference type="ARBA" id="ARBA00022741"/>
    </source>
</evidence>
<evidence type="ECO:0000256" key="5">
    <source>
        <dbReference type="ARBA" id="ARBA00069073"/>
    </source>
</evidence>
<keyword evidence="1" id="KW-0677">Repeat</keyword>
<dbReference type="PROSITE" id="PS00211">
    <property type="entry name" value="ABC_TRANSPORTER_1"/>
    <property type="match status" value="2"/>
</dbReference>
<dbReference type="InterPro" id="IPR003593">
    <property type="entry name" value="AAA+_ATPase"/>
</dbReference>
<feature type="coiled-coil region" evidence="6">
    <location>
        <begin position="556"/>
        <end position="617"/>
    </location>
</feature>
<accession>A0A420WQ80</accession>
<dbReference type="Proteomes" id="UP000277424">
    <property type="component" value="Unassembled WGS sequence"/>
</dbReference>
<evidence type="ECO:0000256" key="4">
    <source>
        <dbReference type="ARBA" id="ARBA00061571"/>
    </source>
</evidence>
<evidence type="ECO:0000313" key="9">
    <source>
        <dbReference type="Proteomes" id="UP000277424"/>
    </source>
</evidence>
<feature type="domain" description="ABC transporter" evidence="7">
    <location>
        <begin position="310"/>
        <end position="525"/>
    </location>
</feature>
<comment type="caution">
    <text evidence="8">The sequence shown here is derived from an EMBL/GenBank/DDBJ whole genome shotgun (WGS) entry which is preliminary data.</text>
</comment>